<feature type="transmembrane region" description="Helical" evidence="1">
    <location>
        <begin position="84"/>
        <end position="105"/>
    </location>
</feature>
<keyword evidence="1" id="KW-1133">Transmembrane helix</keyword>
<keyword evidence="4" id="KW-1185">Reference proteome</keyword>
<organism evidence="3 4">
    <name type="scientific">[Clostridium] asparagiforme DSM 15981</name>
    <dbReference type="NCBI Taxonomy" id="518636"/>
    <lineage>
        <taxon>Bacteria</taxon>
        <taxon>Bacillati</taxon>
        <taxon>Bacillota</taxon>
        <taxon>Clostridia</taxon>
        <taxon>Lachnospirales</taxon>
        <taxon>Lachnospiraceae</taxon>
        <taxon>Enterocloster</taxon>
    </lineage>
</organism>
<reference evidence="3 4" key="1">
    <citation type="submission" date="2009-01" db="EMBL/GenBank/DDBJ databases">
        <authorList>
            <person name="Fulton L."/>
            <person name="Clifton S."/>
            <person name="Fulton B."/>
            <person name="Xu J."/>
            <person name="Minx P."/>
            <person name="Pepin K.H."/>
            <person name="Johnson M."/>
            <person name="Bhonagiri V."/>
            <person name="Nash W.E."/>
            <person name="Mardis E.R."/>
            <person name="Wilson R.K."/>
        </authorList>
    </citation>
    <scope>NUCLEOTIDE SEQUENCE [LARGE SCALE GENOMIC DNA]</scope>
    <source>
        <strain evidence="3 4">DSM 15981</strain>
    </source>
</reference>
<dbReference type="EMBL" id="ACCJ01000399">
    <property type="protein sequence ID" value="EEG53102.1"/>
    <property type="molecule type" value="Genomic_DNA"/>
</dbReference>
<dbReference type="RefSeq" id="WP_007715620.1">
    <property type="nucleotide sequence ID" value="NZ_CP102272.1"/>
</dbReference>
<dbReference type="InterPro" id="IPR011642">
    <property type="entry name" value="Gate_dom"/>
</dbReference>
<comment type="caution">
    <text evidence="3">The sequence shown here is derived from an EMBL/GenBank/DDBJ whole genome shotgun (WGS) entry which is preliminary data.</text>
</comment>
<feature type="domain" description="Nucleoside transporter/FeoB GTPase Gate" evidence="2">
    <location>
        <begin position="89"/>
        <end position="181"/>
    </location>
</feature>
<reference evidence="3 4" key="2">
    <citation type="submission" date="2009-02" db="EMBL/GenBank/DDBJ databases">
        <title>Draft genome sequence of Clostridium asparagiforme (DSM 15981).</title>
        <authorList>
            <person name="Sudarsanam P."/>
            <person name="Ley R."/>
            <person name="Guruge J."/>
            <person name="Turnbaugh P.J."/>
            <person name="Mahowald M."/>
            <person name="Liep D."/>
            <person name="Gordon J."/>
        </authorList>
    </citation>
    <scope>NUCLEOTIDE SEQUENCE [LARGE SCALE GENOMIC DNA]</scope>
    <source>
        <strain evidence="3 4">DSM 15981</strain>
    </source>
</reference>
<dbReference type="HOGENOM" id="CLU_081837_0_0_9"/>
<feature type="transmembrane region" description="Helical" evidence="1">
    <location>
        <begin position="20"/>
        <end position="41"/>
    </location>
</feature>
<name>C0D6B6_9FIRM</name>
<dbReference type="Proteomes" id="UP000004756">
    <property type="component" value="Unassembled WGS sequence"/>
</dbReference>
<dbReference type="Pfam" id="PF07670">
    <property type="entry name" value="Gate"/>
    <property type="match status" value="1"/>
</dbReference>
<keyword evidence="1" id="KW-0472">Membrane</keyword>
<feature type="transmembrane region" description="Helical" evidence="1">
    <location>
        <begin position="165"/>
        <end position="191"/>
    </location>
</feature>
<evidence type="ECO:0000313" key="3">
    <source>
        <dbReference type="EMBL" id="EEG53102.1"/>
    </source>
</evidence>
<evidence type="ECO:0000313" key="4">
    <source>
        <dbReference type="Proteomes" id="UP000004756"/>
    </source>
</evidence>
<evidence type="ECO:0000259" key="2">
    <source>
        <dbReference type="Pfam" id="PF07670"/>
    </source>
</evidence>
<dbReference type="AlphaFoldDB" id="C0D6B6"/>
<sequence>MEKRKKDPAAGTGRASGKDVRLGIGPCIALLFTCIFFSGIFKGSGNWTGILDFSTLCGSFGSIVTQPKIMTFAGAGGSGAKDGFLFACSLLPPVMLAIGIIQVSEHFGALEAARKLMTPLLKSCLGIPGAAGLTLIASLQNVDVGAVMTKELWEAGEITDRQKSIFAAFQLSGGAVIVNFFGSGAALFALTCSDGNLAVTMPMIIPFTIIVAFKIFGTNLMRLYLHFMEHGS</sequence>
<gene>
    <name evidence="3" type="ORF">CLOSTASPAR_04813</name>
</gene>
<proteinExistence type="predicted"/>
<evidence type="ECO:0000256" key="1">
    <source>
        <dbReference type="SAM" id="Phobius"/>
    </source>
</evidence>
<feature type="transmembrane region" description="Helical" evidence="1">
    <location>
        <begin position="203"/>
        <end position="225"/>
    </location>
</feature>
<accession>C0D6B6</accession>
<keyword evidence="1" id="KW-0812">Transmembrane</keyword>
<protein>
    <submittedName>
        <fullName evidence="3">Transporter gate domain protein</fullName>
    </submittedName>
</protein>